<dbReference type="OrthoDB" id="9794330at2"/>
<accession>A0A100HPY1</accession>
<gene>
    <name evidence="5" type="ORF">DEIGR_3100104</name>
</gene>
<dbReference type="NCBIfam" id="NF033788">
    <property type="entry name" value="HTH_metalloreg"/>
    <property type="match status" value="1"/>
</dbReference>
<evidence type="ECO:0000313" key="6">
    <source>
        <dbReference type="Proteomes" id="UP000056209"/>
    </source>
</evidence>
<keyword evidence="2" id="KW-0238">DNA-binding</keyword>
<evidence type="ECO:0000313" key="5">
    <source>
        <dbReference type="EMBL" id="GAQ23585.1"/>
    </source>
</evidence>
<name>A0A100HPY1_9DEIO</name>
<evidence type="ECO:0000256" key="2">
    <source>
        <dbReference type="ARBA" id="ARBA00023125"/>
    </source>
</evidence>
<evidence type="ECO:0000259" key="4">
    <source>
        <dbReference type="PROSITE" id="PS50987"/>
    </source>
</evidence>
<dbReference type="RefSeq" id="WP_058979571.1">
    <property type="nucleotide sequence ID" value="NZ_BCMS01000003.1"/>
</dbReference>
<dbReference type="InterPro" id="IPR001845">
    <property type="entry name" value="HTH_ArsR_DNA-bd_dom"/>
</dbReference>
<protein>
    <submittedName>
        <fullName evidence="5">ArsR family transcriptional regulator</fullName>
    </submittedName>
</protein>
<evidence type="ECO:0000256" key="3">
    <source>
        <dbReference type="ARBA" id="ARBA00023163"/>
    </source>
</evidence>
<dbReference type="PRINTS" id="PR00778">
    <property type="entry name" value="HTHARSR"/>
</dbReference>
<dbReference type="PROSITE" id="PS50987">
    <property type="entry name" value="HTH_ARSR_2"/>
    <property type="match status" value="1"/>
</dbReference>
<keyword evidence="3" id="KW-0804">Transcription</keyword>
<dbReference type="CDD" id="cd00090">
    <property type="entry name" value="HTH_ARSR"/>
    <property type="match status" value="1"/>
</dbReference>
<comment type="caution">
    <text evidence="5">The sequence shown here is derived from an EMBL/GenBank/DDBJ whole genome shotgun (WGS) entry which is preliminary data.</text>
</comment>
<proteinExistence type="predicted"/>
<dbReference type="EMBL" id="BCMS01000003">
    <property type="protein sequence ID" value="GAQ23585.1"/>
    <property type="molecule type" value="Genomic_DNA"/>
</dbReference>
<dbReference type="InterPro" id="IPR036388">
    <property type="entry name" value="WH-like_DNA-bd_sf"/>
</dbReference>
<dbReference type="Gene3D" id="1.10.10.10">
    <property type="entry name" value="Winged helix-like DNA-binding domain superfamily/Winged helix DNA-binding domain"/>
    <property type="match status" value="1"/>
</dbReference>
<dbReference type="AlphaFoldDB" id="A0A100HPY1"/>
<organism evidence="5 6">
    <name type="scientific">Deinococcus grandis</name>
    <dbReference type="NCBI Taxonomy" id="57498"/>
    <lineage>
        <taxon>Bacteria</taxon>
        <taxon>Thermotogati</taxon>
        <taxon>Deinococcota</taxon>
        <taxon>Deinococci</taxon>
        <taxon>Deinococcales</taxon>
        <taxon>Deinococcaceae</taxon>
        <taxon>Deinococcus</taxon>
    </lineage>
</organism>
<dbReference type="GO" id="GO:0003677">
    <property type="term" value="F:DNA binding"/>
    <property type="evidence" value="ECO:0007669"/>
    <property type="project" value="UniProtKB-KW"/>
</dbReference>
<dbReference type="Proteomes" id="UP000056209">
    <property type="component" value="Unassembled WGS sequence"/>
</dbReference>
<keyword evidence="6" id="KW-1185">Reference proteome</keyword>
<dbReference type="PANTHER" id="PTHR43132">
    <property type="entry name" value="ARSENICAL RESISTANCE OPERON REPRESSOR ARSR-RELATED"/>
    <property type="match status" value="1"/>
</dbReference>
<dbReference type="PANTHER" id="PTHR43132:SF6">
    <property type="entry name" value="HTH-TYPE TRANSCRIPTIONAL REPRESSOR CZRA"/>
    <property type="match status" value="1"/>
</dbReference>
<dbReference type="Pfam" id="PF01022">
    <property type="entry name" value="HTH_5"/>
    <property type="match status" value="1"/>
</dbReference>
<sequence length="127" mass="14041">MTTTTPDRKTDRAADCEVHCVHPEAVTRVEAGLPDDALIQRATTLTKVVSDPTRLRILSALAMEELCVCDLAVIAGINESTMSHQLRHLRALGLVTFRKVGRIAYYRLANDHTTRLIADILAHARVL</sequence>
<reference evidence="6" key="1">
    <citation type="submission" date="2015-11" db="EMBL/GenBank/DDBJ databases">
        <title>Draft Genome Sequence of the Radioresistant Bacterium Deinococcus grandis, Isolated from Freshwater Fish in Japan.</title>
        <authorList>
            <person name="Satoh K."/>
            <person name="Onodera T."/>
            <person name="Omoso K."/>
            <person name="Takeda-Yano K."/>
            <person name="Katayama T."/>
            <person name="Oono Y."/>
            <person name="Narumi I."/>
        </authorList>
    </citation>
    <scope>NUCLEOTIDE SEQUENCE [LARGE SCALE GENOMIC DNA]</scope>
    <source>
        <strain evidence="6">ATCC 43672</strain>
    </source>
</reference>
<keyword evidence="1" id="KW-0805">Transcription regulation</keyword>
<dbReference type="InterPro" id="IPR011991">
    <property type="entry name" value="ArsR-like_HTH"/>
</dbReference>
<evidence type="ECO:0000256" key="1">
    <source>
        <dbReference type="ARBA" id="ARBA00023015"/>
    </source>
</evidence>
<dbReference type="SMART" id="SM00418">
    <property type="entry name" value="HTH_ARSR"/>
    <property type="match status" value="1"/>
</dbReference>
<dbReference type="InterPro" id="IPR036390">
    <property type="entry name" value="WH_DNA-bd_sf"/>
</dbReference>
<feature type="domain" description="HTH arsR-type" evidence="4">
    <location>
        <begin position="34"/>
        <end position="127"/>
    </location>
</feature>
<dbReference type="SUPFAM" id="SSF46785">
    <property type="entry name" value="Winged helix' DNA-binding domain"/>
    <property type="match status" value="1"/>
</dbReference>
<dbReference type="InterPro" id="IPR051011">
    <property type="entry name" value="Metal_resp_trans_reg"/>
</dbReference>
<dbReference type="GO" id="GO:0003700">
    <property type="term" value="F:DNA-binding transcription factor activity"/>
    <property type="evidence" value="ECO:0007669"/>
    <property type="project" value="InterPro"/>
</dbReference>